<keyword evidence="2" id="KW-0031">Aminopeptidase</keyword>
<dbReference type="GO" id="GO:0042277">
    <property type="term" value="F:peptide binding"/>
    <property type="evidence" value="ECO:0007669"/>
    <property type="project" value="TreeGrafter"/>
</dbReference>
<name>A0A1V9XEE4_9ACAR</name>
<dbReference type="GO" id="GO:0005615">
    <property type="term" value="C:extracellular space"/>
    <property type="evidence" value="ECO:0007669"/>
    <property type="project" value="TreeGrafter"/>
</dbReference>
<dbReference type="InterPro" id="IPR042097">
    <property type="entry name" value="Aminopeptidase_N-like_N_sf"/>
</dbReference>
<dbReference type="STRING" id="418985.A0A1V9XEE4"/>
<feature type="domain" description="Aminopeptidase N-like N-terminal" evidence="1">
    <location>
        <begin position="21"/>
        <end position="127"/>
    </location>
</feature>
<dbReference type="AlphaFoldDB" id="A0A1V9XEE4"/>
<dbReference type="Gene3D" id="3.30.2010.30">
    <property type="match status" value="1"/>
</dbReference>
<dbReference type="GO" id="GO:0005737">
    <property type="term" value="C:cytoplasm"/>
    <property type="evidence" value="ECO:0007669"/>
    <property type="project" value="TreeGrafter"/>
</dbReference>
<comment type="caution">
    <text evidence="2">The sequence shown here is derived from an EMBL/GenBank/DDBJ whole genome shotgun (WGS) entry which is preliminary data.</text>
</comment>
<keyword evidence="2" id="KW-0645">Protease</keyword>
<dbReference type="GO" id="GO:0016020">
    <property type="term" value="C:membrane"/>
    <property type="evidence" value="ECO:0007669"/>
    <property type="project" value="TreeGrafter"/>
</dbReference>
<feature type="non-terminal residue" evidence="2">
    <location>
        <position position="1"/>
    </location>
</feature>
<reference evidence="2 3" key="1">
    <citation type="journal article" date="2017" name="Gigascience">
        <title>Draft genome of the honey bee ectoparasitic mite, Tropilaelaps mercedesae, is shaped by the parasitic life history.</title>
        <authorList>
            <person name="Dong X."/>
            <person name="Armstrong S.D."/>
            <person name="Xia D."/>
            <person name="Makepeace B.L."/>
            <person name="Darby A.C."/>
            <person name="Kadowaki T."/>
        </authorList>
    </citation>
    <scope>NUCLEOTIDE SEQUENCE [LARGE SCALE GENOMIC DNA]</scope>
    <source>
        <strain evidence="2">Wuxi-XJTLU</strain>
    </source>
</reference>
<proteinExistence type="predicted"/>
<evidence type="ECO:0000313" key="2">
    <source>
        <dbReference type="EMBL" id="OQR71728.1"/>
    </source>
</evidence>
<dbReference type="InterPro" id="IPR001930">
    <property type="entry name" value="Peptidase_M1"/>
</dbReference>
<accession>A0A1V9XEE4</accession>
<dbReference type="SUPFAM" id="SSF63737">
    <property type="entry name" value="Leukotriene A4 hydrolase N-terminal domain"/>
    <property type="match status" value="1"/>
</dbReference>
<dbReference type="GO" id="GO:0008270">
    <property type="term" value="F:zinc ion binding"/>
    <property type="evidence" value="ECO:0007669"/>
    <property type="project" value="TreeGrafter"/>
</dbReference>
<dbReference type="InterPro" id="IPR050344">
    <property type="entry name" value="Peptidase_M1_aminopeptidases"/>
</dbReference>
<dbReference type="PANTHER" id="PTHR11533:SF174">
    <property type="entry name" value="PUROMYCIN-SENSITIVE AMINOPEPTIDASE-RELATED"/>
    <property type="match status" value="1"/>
</dbReference>
<sequence>CNYVFELTFPCCVLWIIVRSAGHGEFRCEFHGKLGDSLRGFYRAKNKNEGGDDSYSAVTQFEAIDAHRAFPCWDEPAIKATFNMTLIVKKDLRALSNMKLIEERDYEEDSTWKVARFETTPKMSTYLVAVVVGQSDYVEDYTKSRIRVRVYTPVGKREQGRYALTTAVKALDFFEEYFDVSILECYTI</sequence>
<dbReference type="GO" id="GO:0070006">
    <property type="term" value="F:metalloaminopeptidase activity"/>
    <property type="evidence" value="ECO:0007669"/>
    <property type="project" value="TreeGrafter"/>
</dbReference>
<dbReference type="PANTHER" id="PTHR11533">
    <property type="entry name" value="PROTEASE M1 ZINC METALLOPROTEASE"/>
    <property type="match status" value="1"/>
</dbReference>
<feature type="non-terminal residue" evidence="2">
    <location>
        <position position="188"/>
    </location>
</feature>
<keyword evidence="2" id="KW-0378">Hydrolase</keyword>
<evidence type="ECO:0000259" key="1">
    <source>
        <dbReference type="Pfam" id="PF17900"/>
    </source>
</evidence>
<dbReference type="GO" id="GO:0043171">
    <property type="term" value="P:peptide catabolic process"/>
    <property type="evidence" value="ECO:0007669"/>
    <property type="project" value="TreeGrafter"/>
</dbReference>
<dbReference type="InParanoid" id="A0A1V9XEE4"/>
<dbReference type="GO" id="GO:0006508">
    <property type="term" value="P:proteolysis"/>
    <property type="evidence" value="ECO:0007669"/>
    <property type="project" value="InterPro"/>
</dbReference>
<dbReference type="Pfam" id="PF17900">
    <property type="entry name" value="Peptidase_M1_N"/>
    <property type="match status" value="1"/>
</dbReference>
<evidence type="ECO:0000313" key="3">
    <source>
        <dbReference type="Proteomes" id="UP000192247"/>
    </source>
</evidence>
<keyword evidence="3" id="KW-1185">Reference proteome</keyword>
<dbReference type="Gene3D" id="2.60.40.1730">
    <property type="entry name" value="tricorn interacting facor f3 domain"/>
    <property type="match status" value="1"/>
</dbReference>
<dbReference type="EMBL" id="MNPL01013746">
    <property type="protein sequence ID" value="OQR71728.1"/>
    <property type="molecule type" value="Genomic_DNA"/>
</dbReference>
<gene>
    <name evidence="2" type="ORF">BIW11_10820</name>
</gene>
<dbReference type="PRINTS" id="PR00756">
    <property type="entry name" value="ALADIPTASE"/>
</dbReference>
<dbReference type="OrthoDB" id="6512413at2759"/>
<dbReference type="Proteomes" id="UP000192247">
    <property type="component" value="Unassembled WGS sequence"/>
</dbReference>
<protein>
    <submittedName>
        <fullName evidence="2">Puromycin-sensitive aminopeptidase-like</fullName>
    </submittedName>
</protein>
<organism evidence="2 3">
    <name type="scientific">Tropilaelaps mercedesae</name>
    <dbReference type="NCBI Taxonomy" id="418985"/>
    <lineage>
        <taxon>Eukaryota</taxon>
        <taxon>Metazoa</taxon>
        <taxon>Ecdysozoa</taxon>
        <taxon>Arthropoda</taxon>
        <taxon>Chelicerata</taxon>
        <taxon>Arachnida</taxon>
        <taxon>Acari</taxon>
        <taxon>Parasitiformes</taxon>
        <taxon>Mesostigmata</taxon>
        <taxon>Gamasina</taxon>
        <taxon>Dermanyssoidea</taxon>
        <taxon>Laelapidae</taxon>
        <taxon>Tropilaelaps</taxon>
    </lineage>
</organism>
<dbReference type="InterPro" id="IPR045357">
    <property type="entry name" value="Aminopeptidase_N-like_N"/>
</dbReference>